<dbReference type="EMBL" id="LT559118">
    <property type="protein sequence ID" value="SBO94976.1"/>
    <property type="molecule type" value="Genomic_DNA"/>
</dbReference>
<evidence type="ECO:0008006" key="3">
    <source>
        <dbReference type="Google" id="ProtNLM"/>
    </source>
</evidence>
<feature type="region of interest" description="Disordered" evidence="1">
    <location>
        <begin position="156"/>
        <end position="218"/>
    </location>
</feature>
<protein>
    <recommendedName>
        <fullName evidence="3">Peptidoglycan binding-like domain-containing protein</fullName>
    </recommendedName>
</protein>
<feature type="compositionally biased region" description="Basic and acidic residues" evidence="1">
    <location>
        <begin position="156"/>
        <end position="173"/>
    </location>
</feature>
<evidence type="ECO:0000313" key="2">
    <source>
        <dbReference type="EMBL" id="SBO94976.1"/>
    </source>
</evidence>
<feature type="compositionally biased region" description="Polar residues" evidence="1">
    <location>
        <begin position="192"/>
        <end position="203"/>
    </location>
</feature>
<dbReference type="AlphaFoldDB" id="A0A1M4E835"/>
<dbReference type="RefSeq" id="WP_225274388.1">
    <property type="nucleotide sequence ID" value="NZ_CP084058.1"/>
</dbReference>
<accession>A0A1M4E835</accession>
<evidence type="ECO:0000256" key="1">
    <source>
        <dbReference type="SAM" id="MobiDB-lite"/>
    </source>
</evidence>
<feature type="region of interest" description="Disordered" evidence="1">
    <location>
        <begin position="572"/>
        <end position="593"/>
    </location>
</feature>
<sequence>MLDDLGRLFGWLAAALVRPVSGLYGELDLRPGDRDPAGGLPARYGGADRPELTGTTHVRDLHRDLRELGFLLAPPDATVFTTGTWLAVMEFQRYASLSDTATEREPRSATLLDAVPADGEVLRVSAASAFPAEGPFRVVVGEEILEVTAVALAPADGERCTEPAPDATRDARTTEPTPDTTRDARTTEPAPDTTSRARSTSAEPDSMRRVRSPGAALSVTRGVEGTVAAAHARGAEVELLRWSDRLVPAHAHFYERYADPITGVVNAWTRFVLRHWKERRRRCPVVVEAWELREGGPDRLHALPHGGRAANVWRAREITSTSPRLYVRDLTRTWERPPREPVAPAHPELDVCGDYRVLGDYSGPRAWPEFGHTWRPEGEMLPEHLLPAAEPGGQGPTLARLVEAGDRAVLGTYKVVRAVSEVEAIGYFDCLNAYDRAFVSLGPCHWTAGLATAPAPGSAVDEGELWGFVAYLKATDRYAFAQAFGRFGVDVATEWGRNGAALFNPGQRKYTGRPTVPREGGGVRELGTVEEFDLFRDWHWFYRVQMAGRTVDGLRRAMWDMARLRIRDVGETPWDGPAGPPTWTVPGSGGPRPARIKDVITSERGMAIVHRWHIRAPANMVSAGPATEPPETRRIGRAGPVLRAACEAAIAAEPALFTGTPGTWGDAAEQALVSRLRAQGGASVEYVHEWPRQVSKNRGFTLPYGLLPDHGDGRALDPARNSFQLDTGGLPPEP</sequence>
<organism evidence="2">
    <name type="scientific">Nonomuraea gerenzanensis</name>
    <dbReference type="NCBI Taxonomy" id="93944"/>
    <lineage>
        <taxon>Bacteria</taxon>
        <taxon>Bacillati</taxon>
        <taxon>Actinomycetota</taxon>
        <taxon>Actinomycetes</taxon>
        <taxon>Streptosporangiales</taxon>
        <taxon>Streptosporangiaceae</taxon>
        <taxon>Nonomuraea</taxon>
    </lineage>
</organism>
<gene>
    <name evidence="2" type="ORF">BN4615_P4492</name>
</gene>
<reference evidence="2" key="1">
    <citation type="submission" date="2016-04" db="EMBL/GenBank/DDBJ databases">
        <authorList>
            <person name="Evans L.H."/>
            <person name="Alamgir A."/>
            <person name="Owens N."/>
            <person name="Weber N.D."/>
            <person name="Virtaneva K."/>
            <person name="Barbian K."/>
            <person name="Babar A."/>
            <person name="Rosenke K."/>
        </authorList>
    </citation>
    <scope>NUCLEOTIDE SEQUENCE</scope>
    <source>
        <strain evidence="2">Nono1</strain>
    </source>
</reference>
<proteinExistence type="predicted"/>
<name>A0A1M4E835_9ACTN</name>